<protein>
    <recommendedName>
        <fullName evidence="2">Methyltransferase domain-containing protein</fullName>
    </recommendedName>
</protein>
<dbReference type="EMBL" id="KI913954">
    <property type="protein sequence ID" value="ETW07358.1"/>
    <property type="molecule type" value="Genomic_DNA"/>
</dbReference>
<dbReference type="eggNOG" id="ENOG502SXNF">
    <property type="taxonomic scope" value="Eukaryota"/>
</dbReference>
<gene>
    <name evidence="1" type="ORF">H310_01894</name>
</gene>
<reference evidence="1" key="1">
    <citation type="submission" date="2013-12" db="EMBL/GenBank/DDBJ databases">
        <title>The Genome Sequence of Aphanomyces invadans NJM9701.</title>
        <authorList>
            <consortium name="The Broad Institute Genomics Platform"/>
            <person name="Russ C."/>
            <person name="Tyler B."/>
            <person name="van West P."/>
            <person name="Dieguez-Uribeondo J."/>
            <person name="Young S.K."/>
            <person name="Zeng Q."/>
            <person name="Gargeya S."/>
            <person name="Fitzgerald M."/>
            <person name="Abouelleil A."/>
            <person name="Alvarado L."/>
            <person name="Chapman S.B."/>
            <person name="Gainer-Dewar J."/>
            <person name="Goldberg J."/>
            <person name="Griggs A."/>
            <person name="Gujja S."/>
            <person name="Hansen M."/>
            <person name="Howarth C."/>
            <person name="Imamovic A."/>
            <person name="Ireland A."/>
            <person name="Larimer J."/>
            <person name="McCowan C."/>
            <person name="Murphy C."/>
            <person name="Pearson M."/>
            <person name="Poon T.W."/>
            <person name="Priest M."/>
            <person name="Roberts A."/>
            <person name="Saif S."/>
            <person name="Shea T."/>
            <person name="Sykes S."/>
            <person name="Wortman J."/>
            <person name="Nusbaum C."/>
            <person name="Birren B."/>
        </authorList>
    </citation>
    <scope>NUCLEOTIDE SEQUENCE [LARGE SCALE GENOMIC DNA]</scope>
    <source>
        <strain evidence="1">NJM9701</strain>
    </source>
</reference>
<evidence type="ECO:0008006" key="2">
    <source>
        <dbReference type="Google" id="ProtNLM"/>
    </source>
</evidence>
<accession>A0A024UP09</accession>
<organism evidence="1">
    <name type="scientific">Aphanomyces invadans</name>
    <dbReference type="NCBI Taxonomy" id="157072"/>
    <lineage>
        <taxon>Eukaryota</taxon>
        <taxon>Sar</taxon>
        <taxon>Stramenopiles</taxon>
        <taxon>Oomycota</taxon>
        <taxon>Saprolegniomycetes</taxon>
        <taxon>Saprolegniales</taxon>
        <taxon>Verrucalvaceae</taxon>
        <taxon>Aphanomyces</taxon>
    </lineage>
</organism>
<dbReference type="InterPro" id="IPR029063">
    <property type="entry name" value="SAM-dependent_MTases_sf"/>
</dbReference>
<dbReference type="CDD" id="cd02440">
    <property type="entry name" value="AdoMet_MTases"/>
    <property type="match status" value="1"/>
</dbReference>
<dbReference type="AlphaFoldDB" id="A0A024UP09"/>
<evidence type="ECO:0000313" key="1">
    <source>
        <dbReference type="EMBL" id="ETW07358.1"/>
    </source>
</evidence>
<dbReference type="STRING" id="157072.A0A024UP09"/>
<sequence>MSSIRLASALAIGQSTSQRPSINTSHHATVLAGLAPSFSDPLGHYMDAIQTYVAAKSVVVLNAGNVRVMPTILARAGRVHVVDSKGQQWAAPNASFERGNPLTYSVSAPFDVVWSNIDVTEMDIDDVRQLVSAVAKLARDAIFAVTSGHGVALLEQVVQSKHVDVDANVAVVSKVSFALADSSEESVVAVWSDRKMPLIWRDSVYTGKCAIMTELYTAQKAYIASLMALDRPTSYVEVGCGTSEMGSVLFERMAYTVGVEINPVMIELAKDIHPAMHAHPRNYLIEGNALELEAILKRTMPADFWTSTRVVAILMNTFGILPEAIRQGVIDQMIDVAGDDGVVVIGCWHSESFRRGVHEYYMKNPALVGDNVTLDMCDFTTSDLWVPSSKYESHWFSAAELKRFVQAHAANGYAVSTHVEGIGIFLTCRRQRRADAASTL</sequence>
<dbReference type="RefSeq" id="XP_008863451.1">
    <property type="nucleotide sequence ID" value="XM_008865229.1"/>
</dbReference>
<dbReference type="GeneID" id="20078944"/>
<dbReference type="Gene3D" id="3.40.50.150">
    <property type="entry name" value="Vaccinia Virus protein VP39"/>
    <property type="match status" value="1"/>
</dbReference>
<dbReference type="VEuPathDB" id="FungiDB:H310_01894"/>
<proteinExistence type="predicted"/>
<name>A0A024UP09_9STRA</name>
<dbReference type="SUPFAM" id="SSF53335">
    <property type="entry name" value="S-adenosyl-L-methionine-dependent methyltransferases"/>
    <property type="match status" value="1"/>
</dbReference>
<dbReference type="OrthoDB" id="8300214at2759"/>